<evidence type="ECO:0000256" key="5">
    <source>
        <dbReference type="PIRSR" id="PIRSR604294-1"/>
    </source>
</evidence>
<protein>
    <recommendedName>
        <fullName evidence="6">Dioxygenase</fullName>
        <ecNumber evidence="6">1.13.11.-</ecNumber>
    </recommendedName>
</protein>
<dbReference type="Pfam" id="PF03055">
    <property type="entry name" value="RPE65"/>
    <property type="match status" value="1"/>
</dbReference>
<dbReference type="InterPro" id="IPR004294">
    <property type="entry name" value="Carotenoid_Oase"/>
</dbReference>
<dbReference type="AlphaFoldDB" id="A0A1A3HB51"/>
<dbReference type="STRING" id="56689.GCA_001291445_03584"/>
<keyword evidence="2 5" id="KW-0479">Metal-binding</keyword>
<dbReference type="GO" id="GO:0016121">
    <property type="term" value="P:carotene catabolic process"/>
    <property type="evidence" value="ECO:0007669"/>
    <property type="project" value="TreeGrafter"/>
</dbReference>
<feature type="binding site" evidence="5">
    <location>
        <position position="286"/>
    </location>
    <ligand>
        <name>Fe cation</name>
        <dbReference type="ChEBI" id="CHEBI:24875"/>
        <note>catalytic</note>
    </ligand>
</feature>
<dbReference type="Proteomes" id="UP000093898">
    <property type="component" value="Unassembled WGS sequence"/>
</dbReference>
<evidence type="ECO:0000256" key="1">
    <source>
        <dbReference type="ARBA" id="ARBA00006787"/>
    </source>
</evidence>
<reference evidence="7 8" key="1">
    <citation type="submission" date="2016-06" db="EMBL/GenBank/DDBJ databases">
        <authorList>
            <person name="Kjaerup R.B."/>
            <person name="Dalgaard T.S."/>
            <person name="Juul-Madsen H.R."/>
        </authorList>
    </citation>
    <scope>NUCLEOTIDE SEQUENCE [LARGE SCALE GENOMIC DNA]</scope>
    <source>
        <strain evidence="7 8">1127319.6</strain>
    </source>
</reference>
<dbReference type="GO" id="GO:0010436">
    <property type="term" value="F:carotenoid dioxygenase activity"/>
    <property type="evidence" value="ECO:0007669"/>
    <property type="project" value="TreeGrafter"/>
</dbReference>
<comment type="similarity">
    <text evidence="1 6">Belongs to the carotenoid oxygenase family.</text>
</comment>
<comment type="caution">
    <text evidence="7">The sequence shown here is derived from an EMBL/GenBank/DDBJ whole genome shotgun (WGS) entry which is preliminary data.</text>
</comment>
<evidence type="ECO:0000256" key="6">
    <source>
        <dbReference type="RuleBase" id="RU364048"/>
    </source>
</evidence>
<dbReference type="EC" id="1.13.11.-" evidence="6"/>
<gene>
    <name evidence="7" type="ORF">A5630_15275</name>
</gene>
<evidence type="ECO:0000256" key="2">
    <source>
        <dbReference type="ARBA" id="ARBA00022723"/>
    </source>
</evidence>
<feature type="binding site" evidence="5">
    <location>
        <position position="220"/>
    </location>
    <ligand>
        <name>Fe cation</name>
        <dbReference type="ChEBI" id="CHEBI:24875"/>
        <note>catalytic</note>
    </ligand>
</feature>
<evidence type="ECO:0000313" key="8">
    <source>
        <dbReference type="Proteomes" id="UP000093898"/>
    </source>
</evidence>
<dbReference type="GO" id="GO:0046872">
    <property type="term" value="F:metal ion binding"/>
    <property type="evidence" value="ECO:0007669"/>
    <property type="project" value="UniProtKB-KW"/>
</dbReference>
<name>A0A1A3HB51_MYCMU</name>
<keyword evidence="3 6" id="KW-0560">Oxidoreductase</keyword>
<keyword evidence="4 5" id="KW-0408">Iron</keyword>
<feature type="binding site" evidence="5">
    <location>
        <position position="474"/>
    </location>
    <ligand>
        <name>Fe cation</name>
        <dbReference type="ChEBI" id="CHEBI:24875"/>
        <note>catalytic</note>
    </ligand>
</feature>
<dbReference type="PANTHER" id="PTHR10543">
    <property type="entry name" value="BETA-CAROTENE DIOXYGENASE"/>
    <property type="match status" value="1"/>
</dbReference>
<feature type="binding site" evidence="5">
    <location>
        <position position="171"/>
    </location>
    <ligand>
        <name>Fe cation</name>
        <dbReference type="ChEBI" id="CHEBI:24875"/>
        <note>catalytic</note>
    </ligand>
</feature>
<dbReference type="PANTHER" id="PTHR10543:SF89">
    <property type="entry name" value="CAROTENOID 9,10(9',10')-CLEAVAGE DIOXYGENASE 1"/>
    <property type="match status" value="1"/>
</dbReference>
<dbReference type="EMBL" id="LZLC01000051">
    <property type="protein sequence ID" value="OBJ44843.1"/>
    <property type="molecule type" value="Genomic_DNA"/>
</dbReference>
<evidence type="ECO:0000256" key="4">
    <source>
        <dbReference type="ARBA" id="ARBA00023004"/>
    </source>
</evidence>
<dbReference type="RefSeq" id="WP_064979353.1">
    <property type="nucleotide sequence ID" value="NZ_LZLC01000051.1"/>
</dbReference>
<keyword evidence="6 7" id="KW-0223">Dioxygenase</keyword>
<proteinExistence type="inferred from homology"/>
<evidence type="ECO:0000256" key="3">
    <source>
        <dbReference type="ARBA" id="ARBA00023002"/>
    </source>
</evidence>
<sequence>MTATVPAEPTLKQLHGRAFASLYDEMDYQVARIDGTLPPELTGTLFRIGPGKFEVGDTVLKTMFDADGMVSRFVLDGQSVRFTNRYVRTKQYRGGDVMSQRGITTNAPTLRGNLLPPANTGNTNMATICGELLAMWEGGPPYKIDPDSLDTLGYKRFDGDRLGYLGSFSAHPKWDPHTGDVYNFGLDLLPTPRLRCFKVDRAGRSHQISSLKLWDMVWNHDFALTENHMVFVLDPLRPNIPTLLRTRSLAKALEYQTRNGSTRFALVPRDGSKPRIIEHEALTHIHVTNAFEDGSDTVVEFFRFEDSDVFGKLGKAWQDPADPTDPRAHLTIDEWPRGHLSRFRISKSGRISETVLSATAPMEFPQYDWRRSTLEHNVTYACKATEDVGHYNAVTRIDHRTGVQTTFDFGLAQTGEPLFVPRSRTAAEDDGWLLVLNHDLRSHRSQLVIFDARTIEDGPLATAHLEHHLPIGFHGTFSRRIAG</sequence>
<evidence type="ECO:0000313" key="7">
    <source>
        <dbReference type="EMBL" id="OBJ44843.1"/>
    </source>
</evidence>
<accession>A0A1A3HB51</accession>
<organism evidence="7 8">
    <name type="scientific">Mycolicibacterium mucogenicum</name>
    <name type="common">Mycobacterium mucogenicum</name>
    <dbReference type="NCBI Taxonomy" id="56689"/>
    <lineage>
        <taxon>Bacteria</taxon>
        <taxon>Bacillati</taxon>
        <taxon>Actinomycetota</taxon>
        <taxon>Actinomycetes</taxon>
        <taxon>Mycobacteriales</taxon>
        <taxon>Mycobacteriaceae</taxon>
        <taxon>Mycolicibacterium</taxon>
    </lineage>
</organism>
<comment type="cofactor">
    <cofactor evidence="5 6">
        <name>Fe(2+)</name>
        <dbReference type="ChEBI" id="CHEBI:29033"/>
    </cofactor>
    <text evidence="5 6">Binds 1 Fe(2+) ion per subunit.</text>
</comment>